<dbReference type="Pfam" id="PF00156">
    <property type="entry name" value="Pribosyltran"/>
    <property type="match status" value="1"/>
</dbReference>
<feature type="domain" description="Ribose-phosphate pyrophosphokinase N-terminal" evidence="12">
    <location>
        <begin position="5"/>
        <end position="119"/>
    </location>
</feature>
<keyword evidence="8" id="KW-0460">Magnesium</keyword>
<proteinExistence type="inferred from homology"/>
<dbReference type="SUPFAM" id="SSF53271">
    <property type="entry name" value="PRTase-like"/>
    <property type="match status" value="2"/>
</dbReference>
<feature type="domain" description="Phosphoribosyltransferase" evidence="11">
    <location>
        <begin position="150"/>
        <end position="237"/>
    </location>
</feature>
<comment type="similarity">
    <text evidence="10">Belongs to the ribose-phosphate pyrophosphokinase family.</text>
</comment>
<sequence length="351" mass="37126">MTSICVLPGSAGEALASGISELLGVPVTECVVGRYPDGELRPRVEQVRGRDVFVVQSTSPPVGERLMELLLLLDACRRAGAGRLTAVVPYFGYARHDRLELPGQSVGVKVAADAIAQAGADRLVVVDPHTPALAAVCPVPVEVVSAVPLLAEQIAPAWTEAVVVAPDLAAAALAERYAQTMRESVALVRKFRVDQHRVSAREILGEIAGHRVVVVDDMICSGATIEATVALLRNHATDIAVAATHGPLAPGASDRLRRLGLRRIVVTDSVVPAAAGSPFEVCPLAPVLAETIAALHCGEPLHNPRFARRIRVYRPLERELVTLACRAVGVLSSTRLIRKCRRRACIGVGGG</sequence>
<evidence type="ECO:0000256" key="2">
    <source>
        <dbReference type="ARBA" id="ARBA00022679"/>
    </source>
</evidence>
<evidence type="ECO:0000256" key="6">
    <source>
        <dbReference type="ARBA" id="ARBA00022777"/>
    </source>
</evidence>
<dbReference type="GO" id="GO:0000287">
    <property type="term" value="F:magnesium ion binding"/>
    <property type="evidence" value="ECO:0007669"/>
    <property type="project" value="InterPro"/>
</dbReference>
<dbReference type="Gene3D" id="3.40.50.2020">
    <property type="match status" value="2"/>
</dbReference>
<gene>
    <name evidence="13" type="primary">prs2</name>
    <name evidence="13" type="ORF">NCTC10797_01808</name>
</gene>
<dbReference type="GO" id="GO:0002189">
    <property type="term" value="C:ribose phosphate diphosphokinase complex"/>
    <property type="evidence" value="ECO:0007669"/>
    <property type="project" value="TreeGrafter"/>
</dbReference>
<keyword evidence="2 13" id="KW-0808">Transferase</keyword>
<dbReference type="RefSeq" id="WP_130916790.1">
    <property type="nucleotide sequence ID" value="NZ_LR215973.1"/>
</dbReference>
<dbReference type="SMART" id="SM01400">
    <property type="entry name" value="Pribosyltran_N"/>
    <property type="match status" value="1"/>
</dbReference>
<evidence type="ECO:0000256" key="10">
    <source>
        <dbReference type="RuleBase" id="RU004324"/>
    </source>
</evidence>
<dbReference type="CDD" id="cd06223">
    <property type="entry name" value="PRTases_typeI"/>
    <property type="match status" value="1"/>
</dbReference>
<dbReference type="NCBIfam" id="TIGR01251">
    <property type="entry name" value="ribP_PPkin"/>
    <property type="match status" value="1"/>
</dbReference>
<dbReference type="FunFam" id="3.40.50.2020:FF:000007">
    <property type="entry name" value="Ribose-phosphate pyrophosphokinase"/>
    <property type="match status" value="1"/>
</dbReference>
<dbReference type="PANTHER" id="PTHR10210">
    <property type="entry name" value="RIBOSE-PHOSPHATE DIPHOSPHOKINASE FAMILY MEMBER"/>
    <property type="match status" value="1"/>
</dbReference>
<keyword evidence="4 10" id="KW-0545">Nucleotide biosynthesis</keyword>
<evidence type="ECO:0000256" key="9">
    <source>
        <dbReference type="ARBA" id="ARBA00049535"/>
    </source>
</evidence>
<keyword evidence="7" id="KW-0067">ATP-binding</keyword>
<keyword evidence="5" id="KW-0547">Nucleotide-binding</keyword>
<evidence type="ECO:0000256" key="8">
    <source>
        <dbReference type="ARBA" id="ARBA00022842"/>
    </source>
</evidence>
<evidence type="ECO:0000256" key="3">
    <source>
        <dbReference type="ARBA" id="ARBA00022723"/>
    </source>
</evidence>
<dbReference type="GO" id="GO:0005524">
    <property type="term" value="F:ATP binding"/>
    <property type="evidence" value="ECO:0007669"/>
    <property type="project" value="UniProtKB-KW"/>
</dbReference>
<dbReference type="InterPro" id="IPR029099">
    <property type="entry name" value="Pribosyltran_N"/>
</dbReference>
<keyword evidence="3" id="KW-0479">Metal-binding</keyword>
<comment type="catalytic activity">
    <reaction evidence="9">
        <text>D-ribose 5-phosphate + ATP = 5-phospho-alpha-D-ribose 1-diphosphate + AMP + H(+)</text>
        <dbReference type="Rhea" id="RHEA:15609"/>
        <dbReference type="ChEBI" id="CHEBI:15378"/>
        <dbReference type="ChEBI" id="CHEBI:30616"/>
        <dbReference type="ChEBI" id="CHEBI:58017"/>
        <dbReference type="ChEBI" id="CHEBI:78346"/>
        <dbReference type="ChEBI" id="CHEBI:456215"/>
        <dbReference type="EC" id="2.7.6.1"/>
    </reaction>
</comment>
<dbReference type="InterPro" id="IPR000836">
    <property type="entry name" value="PRTase_dom"/>
</dbReference>
<evidence type="ECO:0000259" key="12">
    <source>
        <dbReference type="Pfam" id="PF13793"/>
    </source>
</evidence>
<dbReference type="Proteomes" id="UP000290439">
    <property type="component" value="Chromosome"/>
</dbReference>
<dbReference type="InterPro" id="IPR029057">
    <property type="entry name" value="PRTase-like"/>
</dbReference>
<dbReference type="GO" id="GO:0004749">
    <property type="term" value="F:ribose phosphate diphosphokinase activity"/>
    <property type="evidence" value="ECO:0007669"/>
    <property type="project" value="UniProtKB-EC"/>
</dbReference>
<evidence type="ECO:0000256" key="4">
    <source>
        <dbReference type="ARBA" id="ARBA00022727"/>
    </source>
</evidence>
<keyword evidence="6 13" id="KW-0418">Kinase</keyword>
<evidence type="ECO:0000256" key="7">
    <source>
        <dbReference type="ARBA" id="ARBA00022840"/>
    </source>
</evidence>
<name>A0A4V6IC32_9NOCA</name>
<dbReference type="GO" id="GO:0006164">
    <property type="term" value="P:purine nucleotide biosynthetic process"/>
    <property type="evidence" value="ECO:0007669"/>
    <property type="project" value="TreeGrafter"/>
</dbReference>
<dbReference type="GO" id="GO:0016301">
    <property type="term" value="F:kinase activity"/>
    <property type="evidence" value="ECO:0007669"/>
    <property type="project" value="UniProtKB-KW"/>
</dbReference>
<dbReference type="PANTHER" id="PTHR10210:SF32">
    <property type="entry name" value="RIBOSE-PHOSPHATE PYROPHOSPHOKINASE 2"/>
    <property type="match status" value="1"/>
</dbReference>
<accession>A0A4V6IC32</accession>
<dbReference type="AlphaFoldDB" id="A0A4V6IC32"/>
<dbReference type="Pfam" id="PF13793">
    <property type="entry name" value="Pribosyltran_N"/>
    <property type="match status" value="1"/>
</dbReference>
<dbReference type="EC" id="2.7.6.1" evidence="1"/>
<evidence type="ECO:0000259" key="11">
    <source>
        <dbReference type="Pfam" id="PF00156"/>
    </source>
</evidence>
<evidence type="ECO:0000256" key="5">
    <source>
        <dbReference type="ARBA" id="ARBA00022741"/>
    </source>
</evidence>
<dbReference type="EMBL" id="LR215973">
    <property type="protein sequence ID" value="VFA98043.1"/>
    <property type="molecule type" value="Genomic_DNA"/>
</dbReference>
<dbReference type="GO" id="GO:0005737">
    <property type="term" value="C:cytoplasm"/>
    <property type="evidence" value="ECO:0007669"/>
    <property type="project" value="TreeGrafter"/>
</dbReference>
<reference evidence="13 14" key="1">
    <citation type="submission" date="2019-02" db="EMBL/GenBank/DDBJ databases">
        <authorList>
            <consortium name="Pathogen Informatics"/>
        </authorList>
    </citation>
    <scope>NUCLEOTIDE SEQUENCE [LARGE SCALE GENOMIC DNA]</scope>
    <source>
        <strain evidence="13 14">3012STDY6756504</strain>
    </source>
</reference>
<evidence type="ECO:0000313" key="14">
    <source>
        <dbReference type="Proteomes" id="UP000290439"/>
    </source>
</evidence>
<protein>
    <recommendedName>
        <fullName evidence="1">ribose-phosphate diphosphokinase</fullName>
        <ecNumber evidence="1">2.7.6.1</ecNumber>
    </recommendedName>
</protein>
<dbReference type="GO" id="GO:0006015">
    <property type="term" value="P:5-phosphoribose 1-diphosphate biosynthetic process"/>
    <property type="evidence" value="ECO:0007669"/>
    <property type="project" value="TreeGrafter"/>
</dbReference>
<evidence type="ECO:0000313" key="13">
    <source>
        <dbReference type="EMBL" id="VFA98043.1"/>
    </source>
</evidence>
<dbReference type="InterPro" id="IPR005946">
    <property type="entry name" value="Rib-P_diPkinase"/>
</dbReference>
<evidence type="ECO:0000256" key="1">
    <source>
        <dbReference type="ARBA" id="ARBA00013247"/>
    </source>
</evidence>
<organism evidence="13 14">
    <name type="scientific">Nocardia cyriacigeorgica</name>
    <dbReference type="NCBI Taxonomy" id="135487"/>
    <lineage>
        <taxon>Bacteria</taxon>
        <taxon>Bacillati</taxon>
        <taxon>Actinomycetota</taxon>
        <taxon>Actinomycetes</taxon>
        <taxon>Mycobacteriales</taxon>
        <taxon>Nocardiaceae</taxon>
        <taxon>Nocardia</taxon>
    </lineage>
</organism>